<evidence type="ECO:0000313" key="3">
    <source>
        <dbReference type="Proteomes" id="UP000075886"/>
    </source>
</evidence>
<dbReference type="EMBL" id="AXCN02000394">
    <property type="status" value="NOT_ANNOTATED_CDS"/>
    <property type="molecule type" value="Genomic_DNA"/>
</dbReference>
<evidence type="ECO:0000256" key="1">
    <source>
        <dbReference type="SAM" id="SignalP"/>
    </source>
</evidence>
<feature type="signal peptide" evidence="1">
    <location>
        <begin position="1"/>
        <end position="18"/>
    </location>
</feature>
<name>A0A182QH84_9DIPT</name>
<dbReference type="AlphaFoldDB" id="A0A182QH84"/>
<reference evidence="2" key="2">
    <citation type="submission" date="2020-05" db="UniProtKB">
        <authorList>
            <consortium name="EnsemblMetazoa"/>
        </authorList>
    </citation>
    <scope>IDENTIFICATION</scope>
    <source>
        <strain evidence="2">FAR1</strain>
    </source>
</reference>
<dbReference type="EnsemblMetazoa" id="AFAF010125-RA">
    <property type="protein sequence ID" value="AFAF010125-PA"/>
    <property type="gene ID" value="AFAF010125"/>
</dbReference>
<evidence type="ECO:0000313" key="2">
    <source>
        <dbReference type="EnsemblMetazoa" id="AFAF010125-PA"/>
    </source>
</evidence>
<keyword evidence="1" id="KW-0732">Signal</keyword>
<proteinExistence type="predicted"/>
<dbReference type="Proteomes" id="UP000075886">
    <property type="component" value="Unassembled WGS sequence"/>
</dbReference>
<dbReference type="VEuPathDB" id="VectorBase:AFAF010125"/>
<organism evidence="2 3">
    <name type="scientific">Anopheles farauti</name>
    <dbReference type="NCBI Taxonomy" id="69004"/>
    <lineage>
        <taxon>Eukaryota</taxon>
        <taxon>Metazoa</taxon>
        <taxon>Ecdysozoa</taxon>
        <taxon>Arthropoda</taxon>
        <taxon>Hexapoda</taxon>
        <taxon>Insecta</taxon>
        <taxon>Pterygota</taxon>
        <taxon>Neoptera</taxon>
        <taxon>Endopterygota</taxon>
        <taxon>Diptera</taxon>
        <taxon>Nematocera</taxon>
        <taxon>Culicoidea</taxon>
        <taxon>Culicidae</taxon>
        <taxon>Anophelinae</taxon>
        <taxon>Anopheles</taxon>
    </lineage>
</organism>
<accession>A0A182QH84</accession>
<feature type="chain" id="PRO_5008132855" evidence="1">
    <location>
        <begin position="19"/>
        <end position="112"/>
    </location>
</feature>
<keyword evidence="3" id="KW-1185">Reference proteome</keyword>
<protein>
    <submittedName>
        <fullName evidence="2">Uncharacterized protein</fullName>
    </submittedName>
</protein>
<reference evidence="3" key="1">
    <citation type="submission" date="2014-01" db="EMBL/GenBank/DDBJ databases">
        <title>The Genome Sequence of Anopheles farauti FAR1 (V2).</title>
        <authorList>
            <consortium name="The Broad Institute Genomics Platform"/>
            <person name="Neafsey D.E."/>
            <person name="Besansky N."/>
            <person name="Howell P."/>
            <person name="Walton C."/>
            <person name="Young S.K."/>
            <person name="Zeng Q."/>
            <person name="Gargeya S."/>
            <person name="Fitzgerald M."/>
            <person name="Haas B."/>
            <person name="Abouelleil A."/>
            <person name="Allen A.W."/>
            <person name="Alvarado L."/>
            <person name="Arachchi H.M."/>
            <person name="Berlin A.M."/>
            <person name="Chapman S.B."/>
            <person name="Gainer-Dewar J."/>
            <person name="Goldberg J."/>
            <person name="Griggs A."/>
            <person name="Gujja S."/>
            <person name="Hansen M."/>
            <person name="Howarth C."/>
            <person name="Imamovic A."/>
            <person name="Ireland A."/>
            <person name="Larimer J."/>
            <person name="McCowan C."/>
            <person name="Murphy C."/>
            <person name="Pearson M."/>
            <person name="Poon T.W."/>
            <person name="Priest M."/>
            <person name="Roberts A."/>
            <person name="Saif S."/>
            <person name="Shea T."/>
            <person name="Sisk P."/>
            <person name="Sykes S."/>
            <person name="Wortman J."/>
            <person name="Nusbaum C."/>
            <person name="Birren B."/>
        </authorList>
    </citation>
    <scope>NUCLEOTIDE SEQUENCE [LARGE SCALE GENOMIC DNA]</scope>
    <source>
        <strain evidence="3">FAR1</strain>
    </source>
</reference>
<sequence length="112" mass="11860">MLLLLLLLLLLLVVLVLLLQNRTGNGAESTISEWAGPGCCDHDGTIATCRPDWGHATFGWTAFVSSIRWPDDGSTIETGTGTFTYCWGGTCSGGCIDVPPTTTCLVGLGIVW</sequence>